<evidence type="ECO:0000313" key="1">
    <source>
        <dbReference type="EMBL" id="ANY19646.1"/>
    </source>
</evidence>
<reference evidence="1 2" key="1">
    <citation type="submission" date="2016-07" db="EMBL/GenBank/DDBJ databases">
        <title>Complete genome sequence of Altererythrobacter dongtanensis KCTC 22672, a type strain with esterase isolated from tidal flat.</title>
        <authorList>
            <person name="Cheng H."/>
            <person name="Wu Y.-H."/>
            <person name="Zhou P."/>
            <person name="Huo Y.-Y."/>
            <person name="Wang C.-S."/>
            <person name="Xu X.-W."/>
        </authorList>
    </citation>
    <scope>NUCLEOTIDE SEQUENCE [LARGE SCALE GENOMIC DNA]</scope>
    <source>
        <strain evidence="1 2">KCTC 22672</strain>
    </source>
</reference>
<keyword evidence="2" id="KW-1185">Reference proteome</keyword>
<evidence type="ECO:0000313" key="2">
    <source>
        <dbReference type="Proteomes" id="UP000092932"/>
    </source>
</evidence>
<accession>A0A1B2ABW7</accession>
<dbReference type="Proteomes" id="UP000092932">
    <property type="component" value="Chromosome"/>
</dbReference>
<dbReference type="OrthoDB" id="7596338at2"/>
<dbReference type="EMBL" id="CP016591">
    <property type="protein sequence ID" value="ANY19646.1"/>
    <property type="molecule type" value="Genomic_DNA"/>
</dbReference>
<proteinExistence type="predicted"/>
<organism evidence="1 2">
    <name type="scientific">Tsuneonella dongtanensis</name>
    <dbReference type="NCBI Taxonomy" id="692370"/>
    <lineage>
        <taxon>Bacteria</taxon>
        <taxon>Pseudomonadati</taxon>
        <taxon>Pseudomonadota</taxon>
        <taxon>Alphaproteobacteria</taxon>
        <taxon>Sphingomonadales</taxon>
        <taxon>Erythrobacteraceae</taxon>
        <taxon>Tsuneonella</taxon>
    </lineage>
</organism>
<sequence length="450" mass="50289">MDRGAALPPARERNRYGIRAFTENPPSSAEALFDRVELRVRGTIEVMRQDAIDRFAARIGLGEALPPIFGPAQRYRGSWISKAASGSMFSGSEIAISRQPPSAEFVVRLAVNPIRTLAHLLDRFTFDEIEGLPLAEFFAPTDDPTSALRTLDGQDNMVPDFRAFAGSVHETFVQRVATFHRVFEANLRTRLILEMCPPEQGYEYGRRDAQSPYSAWNEDAEMRLDWGGLTVSQAEACWERHDPDALAKVHALADGVLSAARSPVVRTHPRTIGPSVERDLGALSVRIPLTPTGHIVLVVYAKAADRLRVEVRYLKNLPDVVREHLPQAPRSLTDWFDAIRSDAAPRVRWSELHGLLRPPEDATIEALSELLQHVADVTDKAKSKRRTILQGLLLHGAITATNRDGEAPFQILERLADRGVIEHLRLTGRDAKTGRRYRLTDRYRGLAGRI</sequence>
<name>A0A1B2ABW7_9SPHN</name>
<protein>
    <submittedName>
        <fullName evidence="1">Uncharacterized protein</fullName>
    </submittedName>
</protein>
<dbReference type="RefSeq" id="WP_157096667.1">
    <property type="nucleotide sequence ID" value="NZ_CP016591.1"/>
</dbReference>
<gene>
    <name evidence="1" type="ORF">A6F68_01127</name>
</gene>
<dbReference type="AlphaFoldDB" id="A0A1B2ABW7"/>
<dbReference type="KEGG" id="ado:A6F68_01127"/>